<protein>
    <submittedName>
        <fullName evidence="1">Uncharacterized protein</fullName>
    </submittedName>
</protein>
<feature type="non-terminal residue" evidence="1">
    <location>
        <position position="207"/>
    </location>
</feature>
<sequence length="207" mass="23244">MLQIEYEAQISAIEQKIKLLESFETVTNIPVDESLKTKAIPEQTAYGKESTNSLKANALLKSINKDNTSPDHMLGKTSRLVNSNPSAEGLSKMTTLSSNKMQEQKLAPSYLRALKDNSQTRYYVNYRGPHKGVYTDWGVVEAFCKEGKTTAREEHDDVIDDVSLLSSAMAREERDDVIDDVSLLSSAMLFLNQNLTQFLNQNLTQFL</sequence>
<proteinExistence type="predicted"/>
<gene>
    <name evidence="1" type="ORF">Ccrd_020779</name>
</gene>
<dbReference type="Gramene" id="KVI00967">
    <property type="protein sequence ID" value="KVI00967"/>
    <property type="gene ID" value="Ccrd_020779"/>
</dbReference>
<evidence type="ECO:0000313" key="2">
    <source>
        <dbReference type="Proteomes" id="UP000243975"/>
    </source>
</evidence>
<accession>A0A103Y1U9</accession>
<keyword evidence="2" id="KW-1185">Reference proteome</keyword>
<evidence type="ECO:0000313" key="1">
    <source>
        <dbReference type="EMBL" id="KVI00967.1"/>
    </source>
</evidence>
<reference evidence="1 2" key="1">
    <citation type="journal article" date="2016" name="Sci. Rep.">
        <title>The genome sequence of the outbreeding globe artichoke constructed de novo incorporating a phase-aware low-pass sequencing strategy of F1 progeny.</title>
        <authorList>
            <person name="Scaglione D."/>
            <person name="Reyes-Chin-Wo S."/>
            <person name="Acquadro A."/>
            <person name="Froenicke L."/>
            <person name="Portis E."/>
            <person name="Beitel C."/>
            <person name="Tirone M."/>
            <person name="Mauro R."/>
            <person name="Lo Monaco A."/>
            <person name="Mauromicale G."/>
            <person name="Faccioli P."/>
            <person name="Cattivelli L."/>
            <person name="Rieseberg L."/>
            <person name="Michelmore R."/>
            <person name="Lanteri S."/>
        </authorList>
    </citation>
    <scope>NUCLEOTIDE SEQUENCE [LARGE SCALE GENOMIC DNA]</scope>
    <source>
        <strain evidence="1">2C</strain>
    </source>
</reference>
<organism evidence="1 2">
    <name type="scientific">Cynara cardunculus var. scolymus</name>
    <name type="common">Globe artichoke</name>
    <name type="synonym">Cynara scolymus</name>
    <dbReference type="NCBI Taxonomy" id="59895"/>
    <lineage>
        <taxon>Eukaryota</taxon>
        <taxon>Viridiplantae</taxon>
        <taxon>Streptophyta</taxon>
        <taxon>Embryophyta</taxon>
        <taxon>Tracheophyta</taxon>
        <taxon>Spermatophyta</taxon>
        <taxon>Magnoliopsida</taxon>
        <taxon>eudicotyledons</taxon>
        <taxon>Gunneridae</taxon>
        <taxon>Pentapetalae</taxon>
        <taxon>asterids</taxon>
        <taxon>campanulids</taxon>
        <taxon>Asterales</taxon>
        <taxon>Asteraceae</taxon>
        <taxon>Carduoideae</taxon>
        <taxon>Cardueae</taxon>
        <taxon>Carduinae</taxon>
        <taxon>Cynara</taxon>
    </lineage>
</organism>
<dbReference type="AlphaFoldDB" id="A0A103Y1U9"/>
<comment type="caution">
    <text evidence="1">The sequence shown here is derived from an EMBL/GenBank/DDBJ whole genome shotgun (WGS) entry which is preliminary data.</text>
</comment>
<name>A0A103Y1U9_CYNCS</name>
<dbReference type="EMBL" id="LEKV01003155">
    <property type="protein sequence ID" value="KVI00967.1"/>
    <property type="molecule type" value="Genomic_DNA"/>
</dbReference>
<dbReference type="Proteomes" id="UP000243975">
    <property type="component" value="Unassembled WGS sequence"/>
</dbReference>